<organism evidence="2">
    <name type="scientific">marine sediment metagenome</name>
    <dbReference type="NCBI Taxonomy" id="412755"/>
    <lineage>
        <taxon>unclassified sequences</taxon>
        <taxon>metagenomes</taxon>
        <taxon>ecological metagenomes</taxon>
    </lineage>
</organism>
<gene>
    <name evidence="2" type="ORF">S01H1_75851</name>
</gene>
<protein>
    <recommendedName>
        <fullName evidence="1">TACO1/YebC-like second and third domain-containing protein</fullName>
    </recommendedName>
</protein>
<feature type="domain" description="TACO1/YebC-like second and third" evidence="1">
    <location>
        <begin position="7"/>
        <end position="159"/>
    </location>
</feature>
<name>X0ZV01_9ZZZZ</name>
<dbReference type="AlphaFoldDB" id="X0ZV01"/>
<dbReference type="SUPFAM" id="SSF75625">
    <property type="entry name" value="YebC-like"/>
    <property type="match status" value="1"/>
</dbReference>
<sequence>GEAALIEMKLEGYGPSGIAVLVEALADNRNRAIQEVRRLFTRHGSNLGESGCVSWLFESRGVITVECNASDAEEIALRAIDAGAEDVKTEKGYVEIYTQPQDLEKVRKAIEEKEHVISAELSLTPKTTVLLEENKTVQALNFLDELEGLDDVQRVFSNIDFSEATLEKLRSRT</sequence>
<comment type="caution">
    <text evidence="2">The sequence shown here is derived from an EMBL/GenBank/DDBJ whole genome shotgun (WGS) entry which is preliminary data.</text>
</comment>
<dbReference type="Gene3D" id="3.30.70.980">
    <property type="match status" value="2"/>
</dbReference>
<dbReference type="PANTHER" id="PTHR12532:SF6">
    <property type="entry name" value="TRANSCRIPTIONAL REGULATORY PROTEIN YEBC-RELATED"/>
    <property type="match status" value="1"/>
</dbReference>
<evidence type="ECO:0000313" key="2">
    <source>
        <dbReference type="EMBL" id="GAG51936.1"/>
    </source>
</evidence>
<dbReference type="EMBL" id="BARS01050856">
    <property type="protein sequence ID" value="GAG51936.1"/>
    <property type="molecule type" value="Genomic_DNA"/>
</dbReference>
<evidence type="ECO:0000259" key="1">
    <source>
        <dbReference type="Pfam" id="PF01709"/>
    </source>
</evidence>
<feature type="non-terminal residue" evidence="2">
    <location>
        <position position="1"/>
    </location>
</feature>
<proteinExistence type="predicted"/>
<dbReference type="InterPro" id="IPR029072">
    <property type="entry name" value="YebC-like"/>
</dbReference>
<dbReference type="InterPro" id="IPR002876">
    <property type="entry name" value="Transcrip_reg_TACO1-like"/>
</dbReference>
<dbReference type="InterPro" id="IPR048300">
    <property type="entry name" value="TACO1_YebC-like_2nd/3rd_dom"/>
</dbReference>
<dbReference type="PANTHER" id="PTHR12532">
    <property type="entry name" value="TRANSLATIONAL ACTIVATOR OF CYTOCHROME C OXIDASE 1"/>
    <property type="match status" value="1"/>
</dbReference>
<reference evidence="2" key="1">
    <citation type="journal article" date="2014" name="Front. Microbiol.">
        <title>High frequency of phylogenetically diverse reductive dehalogenase-homologous genes in deep subseafloor sedimentary metagenomes.</title>
        <authorList>
            <person name="Kawai M."/>
            <person name="Futagami T."/>
            <person name="Toyoda A."/>
            <person name="Takaki Y."/>
            <person name="Nishi S."/>
            <person name="Hori S."/>
            <person name="Arai W."/>
            <person name="Tsubouchi T."/>
            <person name="Morono Y."/>
            <person name="Uchiyama I."/>
            <person name="Ito T."/>
            <person name="Fujiyama A."/>
            <person name="Inagaki F."/>
            <person name="Takami H."/>
        </authorList>
    </citation>
    <scope>NUCLEOTIDE SEQUENCE</scope>
    <source>
        <strain evidence="2">Expedition CK06-06</strain>
    </source>
</reference>
<dbReference type="Pfam" id="PF01709">
    <property type="entry name" value="Transcrip_reg"/>
    <property type="match status" value="1"/>
</dbReference>
<accession>X0ZV01</accession>
<dbReference type="GO" id="GO:0005829">
    <property type="term" value="C:cytosol"/>
    <property type="evidence" value="ECO:0007669"/>
    <property type="project" value="TreeGrafter"/>
</dbReference>
<dbReference type="InterPro" id="IPR026564">
    <property type="entry name" value="Transcrip_reg_TACO1-like_dom3"/>
</dbReference>